<dbReference type="Pfam" id="PF05721">
    <property type="entry name" value="PhyH"/>
    <property type="match status" value="1"/>
</dbReference>
<name>E7C9Y9_9PROT</name>
<evidence type="ECO:0000313" key="1">
    <source>
        <dbReference type="EMBL" id="ADH42973.1"/>
    </source>
</evidence>
<dbReference type="GO" id="GO:0016706">
    <property type="term" value="F:2-oxoglutarate-dependent dioxygenase activity"/>
    <property type="evidence" value="ECO:0007669"/>
    <property type="project" value="UniProtKB-ARBA"/>
</dbReference>
<proteinExistence type="predicted"/>
<dbReference type="SUPFAM" id="SSF51197">
    <property type="entry name" value="Clavaminate synthase-like"/>
    <property type="match status" value="1"/>
</dbReference>
<dbReference type="InterPro" id="IPR008775">
    <property type="entry name" value="Phytyl_CoA_dOase-like"/>
</dbReference>
<dbReference type="EMBL" id="GU574703">
    <property type="protein sequence ID" value="ADH42973.1"/>
    <property type="molecule type" value="Genomic_DNA"/>
</dbReference>
<reference evidence="1" key="1">
    <citation type="submission" date="2010-01" db="EMBL/GenBank/DDBJ databases">
        <title>Genome fragments of uncultured bacteria from the North Pacific Subtropical Gyre.</title>
        <authorList>
            <person name="Pham V.D."/>
            <person name="DeLong E.F."/>
        </authorList>
    </citation>
    <scope>NUCLEOTIDE SEQUENCE</scope>
</reference>
<dbReference type="Gene3D" id="2.60.120.620">
    <property type="entry name" value="q2cbj1_9rhob like domain"/>
    <property type="match status" value="1"/>
</dbReference>
<protein>
    <recommendedName>
        <fullName evidence="2">Protein involved in biosynthesis of mitomycin antibiotics/polyketide fumonisin</fullName>
    </recommendedName>
</protein>
<accession>E7C9Y9</accession>
<dbReference type="AlphaFoldDB" id="E7C9Y9"/>
<sequence>MKIKEISDNLKTNGVISINNLLDESSTNLTKNFLGQNYKGSRESYFPVFPSQYLAKILKLDFAKVRKSLILKKIAKKLNFKEIAEGVFNHEAELQMIDSYYSEKSEKNIISWHNDIGYNNSNNQSELVNKFNFYETTKASIYGQKTSVSPRGIKFFIYLTDVQSGNGALAVIPGSQSIVRGLTTLILEKKIDLKPYWKLEDLRRLILNNKNQKILVERLGKPLIEKFLESSKFIDNDIQDTDSFDYQMNAGSVVIFDEFCVHRGSAPKKNSRVVLRFIYRKKINN</sequence>
<evidence type="ECO:0008006" key="2">
    <source>
        <dbReference type="Google" id="ProtNLM"/>
    </source>
</evidence>
<organism evidence="1">
    <name type="scientific">uncultured SAR11 cluster alpha proteobacterium H17925_38M03</name>
    <dbReference type="NCBI Taxonomy" id="715037"/>
    <lineage>
        <taxon>Bacteria</taxon>
        <taxon>Pseudomonadati</taxon>
        <taxon>Pseudomonadota</taxon>
        <taxon>Alphaproteobacteria</taxon>
        <taxon>Candidatus Pelagibacterales</taxon>
        <taxon>environmental samples</taxon>
    </lineage>
</organism>